<evidence type="ECO:0000313" key="2">
    <source>
        <dbReference type="EMBL" id="CAB3954889.1"/>
    </source>
</evidence>
<comment type="caution">
    <text evidence="2">The sequence shown here is derived from an EMBL/GenBank/DDBJ whole genome shotgun (WGS) entry which is preliminary data.</text>
</comment>
<evidence type="ECO:0000313" key="3">
    <source>
        <dbReference type="Proteomes" id="UP000494161"/>
    </source>
</evidence>
<feature type="region of interest" description="Disordered" evidence="1">
    <location>
        <begin position="72"/>
        <end position="112"/>
    </location>
</feature>
<feature type="region of interest" description="Disordered" evidence="1">
    <location>
        <begin position="1"/>
        <end position="30"/>
    </location>
</feature>
<evidence type="ECO:0000256" key="1">
    <source>
        <dbReference type="SAM" id="MobiDB-lite"/>
    </source>
</evidence>
<organism evidence="2 3">
    <name type="scientific">Achromobacter ruhlandii</name>
    <dbReference type="NCBI Taxonomy" id="72557"/>
    <lineage>
        <taxon>Bacteria</taxon>
        <taxon>Pseudomonadati</taxon>
        <taxon>Pseudomonadota</taxon>
        <taxon>Betaproteobacteria</taxon>
        <taxon>Burkholderiales</taxon>
        <taxon>Alcaligenaceae</taxon>
        <taxon>Achromobacter</taxon>
    </lineage>
</organism>
<sequence length="112" mass="11137">MARQPGPAISAPPSVGPSAVPTADMVPSSPMALPALSLGSRSPTNAIVSAIITAAPMPCATRAATNCPSVAARPQAADASVNTAMPASSKRRRPAISPSRPAPTTQEVIASR</sequence>
<proteinExistence type="predicted"/>
<accession>A0ABM8M1V0</accession>
<keyword evidence="3" id="KW-1185">Reference proteome</keyword>
<name>A0ABM8M1V0_9BURK</name>
<dbReference type="EMBL" id="CADILJ010000057">
    <property type="protein sequence ID" value="CAB3954889.1"/>
    <property type="molecule type" value="Genomic_DNA"/>
</dbReference>
<feature type="compositionally biased region" description="Low complexity" evidence="1">
    <location>
        <begin position="1"/>
        <end position="21"/>
    </location>
</feature>
<reference evidence="2 3" key="1">
    <citation type="submission" date="2020-04" db="EMBL/GenBank/DDBJ databases">
        <authorList>
            <person name="De Canck E."/>
        </authorList>
    </citation>
    <scope>NUCLEOTIDE SEQUENCE [LARGE SCALE GENOMIC DNA]</scope>
    <source>
        <strain evidence="2 3">LMG 7053</strain>
    </source>
</reference>
<dbReference type="Proteomes" id="UP000494161">
    <property type="component" value="Unassembled WGS sequence"/>
</dbReference>
<protein>
    <submittedName>
        <fullName evidence="2">Uncharacterized protein</fullName>
    </submittedName>
</protein>
<gene>
    <name evidence="2" type="ORF">LMG7053_04559</name>
</gene>